<comment type="caution">
    <text evidence="3">The sequence shown here is derived from an EMBL/GenBank/DDBJ whole genome shotgun (WGS) entry which is preliminary data.</text>
</comment>
<evidence type="ECO:0000313" key="4">
    <source>
        <dbReference type="Proteomes" id="UP000305778"/>
    </source>
</evidence>
<dbReference type="SUPFAM" id="SSF50129">
    <property type="entry name" value="GroES-like"/>
    <property type="match status" value="1"/>
</dbReference>
<dbReference type="InterPro" id="IPR013154">
    <property type="entry name" value="ADH-like_N"/>
</dbReference>
<dbReference type="EMBL" id="SUMC01000023">
    <property type="protein sequence ID" value="TKA09240.1"/>
    <property type="molecule type" value="Genomic_DNA"/>
</dbReference>
<dbReference type="AlphaFoldDB" id="A0A4U0SHS5"/>
<evidence type="ECO:0000259" key="2">
    <source>
        <dbReference type="Pfam" id="PF08240"/>
    </source>
</evidence>
<dbReference type="Pfam" id="PF08240">
    <property type="entry name" value="ADH_N"/>
    <property type="match status" value="1"/>
</dbReference>
<dbReference type="RefSeq" id="WP_136725847.1">
    <property type="nucleotide sequence ID" value="NZ_SUMC01000023.1"/>
</dbReference>
<dbReference type="OrthoDB" id="9805883at2"/>
<feature type="region of interest" description="Disordered" evidence="1">
    <location>
        <begin position="58"/>
        <end position="115"/>
    </location>
</feature>
<dbReference type="InterPro" id="IPR011032">
    <property type="entry name" value="GroES-like_sf"/>
</dbReference>
<keyword evidence="4" id="KW-1185">Reference proteome</keyword>
<accession>A0A4U0SHS5</accession>
<evidence type="ECO:0000256" key="1">
    <source>
        <dbReference type="SAM" id="MobiDB-lite"/>
    </source>
</evidence>
<sequence length="115" mass="11924">MDTATRRLGLAAGQVPFVPRVEGAGRVSALGEGVTELAVGDRVAWAYAATVPFAPAGCIAGRPTSSPAHPCGSGPDTRPRPHDQPIAQKPVENGHRSGRLSRRRGVLRRPSAVVG</sequence>
<protein>
    <recommendedName>
        <fullName evidence="2">Alcohol dehydrogenase-like N-terminal domain-containing protein</fullName>
    </recommendedName>
</protein>
<organism evidence="3 4">
    <name type="scientific">Actinacidiphila oryziradicis</name>
    <dbReference type="NCBI Taxonomy" id="2571141"/>
    <lineage>
        <taxon>Bacteria</taxon>
        <taxon>Bacillati</taxon>
        <taxon>Actinomycetota</taxon>
        <taxon>Actinomycetes</taxon>
        <taxon>Kitasatosporales</taxon>
        <taxon>Streptomycetaceae</taxon>
        <taxon>Actinacidiphila</taxon>
    </lineage>
</organism>
<feature type="compositionally biased region" description="Basic residues" evidence="1">
    <location>
        <begin position="96"/>
        <end position="107"/>
    </location>
</feature>
<reference evidence="3 4" key="1">
    <citation type="submission" date="2019-04" db="EMBL/GenBank/DDBJ databases">
        <title>Streptomyces oryziradicis sp. nov., a novel actinomycete isolated from rhizosphere soil of rice (Oryza sativa L.).</title>
        <authorList>
            <person name="Li C."/>
        </authorList>
    </citation>
    <scope>NUCLEOTIDE SEQUENCE [LARGE SCALE GENOMIC DNA]</scope>
    <source>
        <strain evidence="3 4">NEAU-C40</strain>
    </source>
</reference>
<feature type="domain" description="Alcohol dehydrogenase-like N-terminal" evidence="2">
    <location>
        <begin position="6"/>
        <end position="47"/>
    </location>
</feature>
<name>A0A4U0SHS5_9ACTN</name>
<gene>
    <name evidence="3" type="ORF">FCI23_23075</name>
</gene>
<dbReference type="Proteomes" id="UP000305778">
    <property type="component" value="Unassembled WGS sequence"/>
</dbReference>
<dbReference type="Gene3D" id="3.90.180.10">
    <property type="entry name" value="Medium-chain alcohol dehydrogenases, catalytic domain"/>
    <property type="match status" value="1"/>
</dbReference>
<evidence type="ECO:0000313" key="3">
    <source>
        <dbReference type="EMBL" id="TKA09240.1"/>
    </source>
</evidence>
<proteinExistence type="predicted"/>